<evidence type="ECO:0008006" key="2">
    <source>
        <dbReference type="Google" id="ProtNLM"/>
    </source>
</evidence>
<dbReference type="EMBL" id="CAADEY010000104">
    <property type="protein sequence ID" value="VFJ63205.1"/>
    <property type="molecule type" value="Genomic_DNA"/>
</dbReference>
<evidence type="ECO:0000313" key="1">
    <source>
        <dbReference type="EMBL" id="VFJ63205.1"/>
    </source>
</evidence>
<accession>A0A450T928</accession>
<organism evidence="1">
    <name type="scientific">Candidatus Kentrum sp. DK</name>
    <dbReference type="NCBI Taxonomy" id="2126562"/>
    <lineage>
        <taxon>Bacteria</taxon>
        <taxon>Pseudomonadati</taxon>
        <taxon>Pseudomonadota</taxon>
        <taxon>Gammaproteobacteria</taxon>
        <taxon>Candidatus Kentrum</taxon>
    </lineage>
</organism>
<proteinExistence type="predicted"/>
<sequence length="86" mass="10268">MREHYDFGRMKGERNPYAKQLKQPVTMYLDKPTITYFASLAEEFGMPYESLINLYLRDCAIRHKKLNFNVPNPENPEPKRSMRDII</sequence>
<gene>
    <name evidence="1" type="ORF">BECKDK2373C_GA0170839_110421</name>
</gene>
<name>A0A450T928_9GAMM</name>
<reference evidence="1" key="1">
    <citation type="submission" date="2019-02" db="EMBL/GenBank/DDBJ databases">
        <authorList>
            <person name="Gruber-Vodicka R. H."/>
            <person name="Seah K. B. B."/>
        </authorList>
    </citation>
    <scope>NUCLEOTIDE SEQUENCE</scope>
    <source>
        <strain evidence="1">BECK_DK161</strain>
    </source>
</reference>
<dbReference type="AlphaFoldDB" id="A0A450T928"/>
<protein>
    <recommendedName>
        <fullName evidence="2">BrnA antitoxin of type II toxin-antitoxin system</fullName>
    </recommendedName>
</protein>